<comment type="caution">
    <text evidence="10">The sequence shown here is derived from an EMBL/GenBank/DDBJ whole genome shotgun (WGS) entry which is preliminary data.</text>
</comment>
<reference evidence="10 11" key="1">
    <citation type="journal article" date="2018" name="Sci. Rep.">
        <title>Genomic signatures of local adaptation to the degree of environmental predictability in rotifers.</title>
        <authorList>
            <person name="Franch-Gras L."/>
            <person name="Hahn C."/>
            <person name="Garcia-Roger E.M."/>
            <person name="Carmona M.J."/>
            <person name="Serra M."/>
            <person name="Gomez A."/>
        </authorList>
    </citation>
    <scope>NUCLEOTIDE SEQUENCE [LARGE SCALE GENOMIC DNA]</scope>
    <source>
        <strain evidence="10">HYR1</strain>
    </source>
</reference>
<dbReference type="PANTHER" id="PTHR46539">
    <property type="entry name" value="E3 UBIQUITIN-PROTEIN LIGASE ATL42"/>
    <property type="match status" value="1"/>
</dbReference>
<dbReference type="GO" id="GO:0008270">
    <property type="term" value="F:zinc ion binding"/>
    <property type="evidence" value="ECO:0007669"/>
    <property type="project" value="UniProtKB-KW"/>
</dbReference>
<protein>
    <submittedName>
        <fullName evidence="10">RING-H2 finger ATL33</fullName>
    </submittedName>
</protein>
<evidence type="ECO:0000256" key="6">
    <source>
        <dbReference type="ARBA" id="ARBA00022989"/>
    </source>
</evidence>
<keyword evidence="5" id="KW-0862">Zinc</keyword>
<keyword evidence="3" id="KW-0479">Metal-binding</keyword>
<evidence type="ECO:0000313" key="11">
    <source>
        <dbReference type="Proteomes" id="UP000276133"/>
    </source>
</evidence>
<evidence type="ECO:0000256" key="5">
    <source>
        <dbReference type="ARBA" id="ARBA00022833"/>
    </source>
</evidence>
<accession>A0A3M7T3B7</accession>
<dbReference type="SUPFAM" id="SSF57850">
    <property type="entry name" value="RING/U-box"/>
    <property type="match status" value="1"/>
</dbReference>
<evidence type="ECO:0000313" key="10">
    <source>
        <dbReference type="EMBL" id="RNA42350.1"/>
    </source>
</evidence>
<evidence type="ECO:0000256" key="4">
    <source>
        <dbReference type="ARBA" id="ARBA00022771"/>
    </source>
</evidence>
<feature type="domain" description="RING-type" evidence="9">
    <location>
        <begin position="342"/>
        <end position="384"/>
    </location>
</feature>
<dbReference type="OrthoDB" id="5823472at2759"/>
<dbReference type="InterPro" id="IPR013083">
    <property type="entry name" value="Znf_RING/FYVE/PHD"/>
</dbReference>
<dbReference type="AlphaFoldDB" id="A0A3M7T3B7"/>
<keyword evidence="7" id="KW-0472">Membrane</keyword>
<gene>
    <name evidence="10" type="ORF">BpHYR1_021493</name>
</gene>
<dbReference type="PROSITE" id="PS50089">
    <property type="entry name" value="ZF_RING_2"/>
    <property type="match status" value="1"/>
</dbReference>
<evidence type="ECO:0000256" key="1">
    <source>
        <dbReference type="ARBA" id="ARBA00004370"/>
    </source>
</evidence>
<comment type="subcellular location">
    <subcellularLocation>
        <location evidence="1">Membrane</location>
    </subcellularLocation>
</comment>
<keyword evidence="2" id="KW-0812">Transmembrane</keyword>
<dbReference type="EMBL" id="REGN01000375">
    <property type="protein sequence ID" value="RNA42350.1"/>
    <property type="molecule type" value="Genomic_DNA"/>
</dbReference>
<keyword evidence="6" id="KW-1133">Transmembrane helix</keyword>
<sequence length="409" mass="46542">MNEIQLDKLHKFEDLQKASFILRKALKDIKSITSATNCLNVSSSSNNSSIEDEACIAFDNLTYSSSVESLSQNKLNTEWKKTTLKSIKRKDKLRKVPVRAECSMSHAKSMPSLDSELISNSEYEKQLRKLFRSKSFNRSIRRAKSVYYRNRRSKSLEDLTVEEKINFLKNTSSSYLKLNSAKRSRSRSIDSCSSNNSTGLASDISSSYFHELSDWSPDFSSSDSDSSEDGLFLDLQANLSGLALSEFNSSNDSDSELEDDERIFKKDLMRPEQECFKEMFTQKLDNDSKTIESMLSEVMNRMLTIHPRLQKNQTAVSTTNLKNEFFHITTDYLNNSSAQSNCFICLSSFDIDDEAAKMASCEHVYHRICVQLWLSKSSVCPMCSSSTGLLERSNSILSNQRLVKRETLL</sequence>
<dbReference type="Gene3D" id="3.30.40.10">
    <property type="entry name" value="Zinc/RING finger domain, C3HC4 (zinc finger)"/>
    <property type="match status" value="1"/>
</dbReference>
<organism evidence="10 11">
    <name type="scientific">Brachionus plicatilis</name>
    <name type="common">Marine rotifer</name>
    <name type="synonym">Brachionus muelleri</name>
    <dbReference type="NCBI Taxonomy" id="10195"/>
    <lineage>
        <taxon>Eukaryota</taxon>
        <taxon>Metazoa</taxon>
        <taxon>Spiralia</taxon>
        <taxon>Gnathifera</taxon>
        <taxon>Rotifera</taxon>
        <taxon>Eurotatoria</taxon>
        <taxon>Monogononta</taxon>
        <taxon>Pseudotrocha</taxon>
        <taxon>Ploima</taxon>
        <taxon>Brachionidae</taxon>
        <taxon>Brachionus</taxon>
    </lineage>
</organism>
<dbReference type="GO" id="GO:0016020">
    <property type="term" value="C:membrane"/>
    <property type="evidence" value="ECO:0007669"/>
    <property type="project" value="UniProtKB-SubCell"/>
</dbReference>
<evidence type="ECO:0000256" key="3">
    <source>
        <dbReference type="ARBA" id="ARBA00022723"/>
    </source>
</evidence>
<proteinExistence type="predicted"/>
<evidence type="ECO:0000256" key="2">
    <source>
        <dbReference type="ARBA" id="ARBA00022692"/>
    </source>
</evidence>
<evidence type="ECO:0000256" key="8">
    <source>
        <dbReference type="PROSITE-ProRule" id="PRU00175"/>
    </source>
</evidence>
<name>A0A3M7T3B7_BRAPC</name>
<dbReference type="InterPro" id="IPR001841">
    <property type="entry name" value="Znf_RING"/>
</dbReference>
<dbReference type="PANTHER" id="PTHR46539:SF1">
    <property type="entry name" value="E3 UBIQUITIN-PROTEIN LIGASE ATL42"/>
    <property type="match status" value="1"/>
</dbReference>
<dbReference type="Proteomes" id="UP000276133">
    <property type="component" value="Unassembled WGS sequence"/>
</dbReference>
<evidence type="ECO:0000259" key="9">
    <source>
        <dbReference type="PROSITE" id="PS50089"/>
    </source>
</evidence>
<dbReference type="STRING" id="10195.A0A3M7T3B7"/>
<dbReference type="SMART" id="SM00184">
    <property type="entry name" value="RING"/>
    <property type="match status" value="1"/>
</dbReference>
<keyword evidence="4 8" id="KW-0863">Zinc-finger</keyword>
<keyword evidence="11" id="KW-1185">Reference proteome</keyword>
<evidence type="ECO:0000256" key="7">
    <source>
        <dbReference type="ARBA" id="ARBA00023136"/>
    </source>
</evidence>
<dbReference type="Pfam" id="PF13639">
    <property type="entry name" value="zf-RING_2"/>
    <property type="match status" value="1"/>
</dbReference>